<dbReference type="InterPro" id="IPR041581">
    <property type="entry name" value="Glyoxalase_6"/>
</dbReference>
<reference evidence="4" key="1">
    <citation type="journal article" date="2019" name="Int. J. Syst. Evol. Microbiol.">
        <title>The Global Catalogue of Microorganisms (GCM) 10K type strain sequencing project: providing services to taxonomists for standard genome sequencing and annotation.</title>
        <authorList>
            <consortium name="The Broad Institute Genomics Platform"/>
            <consortium name="The Broad Institute Genome Sequencing Center for Infectious Disease"/>
            <person name="Wu L."/>
            <person name="Ma J."/>
        </authorList>
    </citation>
    <scope>NUCLEOTIDE SEQUENCE [LARGE SCALE GENOMIC DNA]</scope>
    <source>
        <strain evidence="4">CGMCC 1.12859</strain>
    </source>
</reference>
<dbReference type="InterPro" id="IPR029068">
    <property type="entry name" value="Glyas_Bleomycin-R_OHBP_Dase"/>
</dbReference>
<organism evidence="3 4">
    <name type="scientific">Kitasatospora paranensis</name>
    <dbReference type="NCBI Taxonomy" id="258053"/>
    <lineage>
        <taxon>Bacteria</taxon>
        <taxon>Bacillati</taxon>
        <taxon>Actinomycetota</taxon>
        <taxon>Actinomycetes</taxon>
        <taxon>Kitasatosporales</taxon>
        <taxon>Streptomycetaceae</taxon>
        <taxon>Kitasatospora</taxon>
    </lineage>
</organism>
<dbReference type="Proteomes" id="UP001596435">
    <property type="component" value="Unassembled WGS sequence"/>
</dbReference>
<dbReference type="CDD" id="cd07247">
    <property type="entry name" value="SgaA_N_like"/>
    <property type="match status" value="1"/>
</dbReference>
<evidence type="ECO:0000313" key="4">
    <source>
        <dbReference type="Proteomes" id="UP001596435"/>
    </source>
</evidence>
<dbReference type="Pfam" id="PF18029">
    <property type="entry name" value="Glyoxalase_6"/>
    <property type="match status" value="1"/>
</dbReference>
<dbReference type="InterPro" id="IPR052164">
    <property type="entry name" value="Anthracycline_SecMetBiosynth"/>
</dbReference>
<protein>
    <submittedName>
        <fullName evidence="3">VOC family protein</fullName>
    </submittedName>
</protein>
<evidence type="ECO:0000259" key="2">
    <source>
        <dbReference type="PROSITE" id="PS51819"/>
    </source>
</evidence>
<dbReference type="InterPro" id="IPR037523">
    <property type="entry name" value="VOC_core"/>
</dbReference>
<feature type="region of interest" description="Disordered" evidence="1">
    <location>
        <begin position="1"/>
        <end position="43"/>
    </location>
</feature>
<proteinExistence type="predicted"/>
<feature type="domain" description="VOC" evidence="2">
    <location>
        <begin position="37"/>
        <end position="148"/>
    </location>
</feature>
<evidence type="ECO:0000313" key="3">
    <source>
        <dbReference type="EMBL" id="MFC7178898.1"/>
    </source>
</evidence>
<sequence length="148" mass="15211">MTSPATSHEANPAEGPEAGPGATPEGGPEGRPGQPHTAAWFDISTPDAARARRFYQGLFGWPVEVLDGTYALVGADEGRPTGGIGQAGPGSPYTGIVVYFRVADVDVALTRAEELGGSRLLEPRNLPGTDRMAVFADPDGNPVGLLGA</sequence>
<dbReference type="SUPFAM" id="SSF54593">
    <property type="entry name" value="Glyoxalase/Bleomycin resistance protein/Dihydroxybiphenyl dioxygenase"/>
    <property type="match status" value="1"/>
</dbReference>
<comment type="caution">
    <text evidence="3">The sequence shown here is derived from an EMBL/GenBank/DDBJ whole genome shotgun (WGS) entry which is preliminary data.</text>
</comment>
<feature type="compositionally biased region" description="Low complexity" evidence="1">
    <location>
        <begin position="9"/>
        <end position="35"/>
    </location>
</feature>
<dbReference type="PROSITE" id="PS51819">
    <property type="entry name" value="VOC"/>
    <property type="match status" value="1"/>
</dbReference>
<dbReference type="PANTHER" id="PTHR33993:SF14">
    <property type="entry name" value="GB|AAF24581.1"/>
    <property type="match status" value="1"/>
</dbReference>
<accession>A0ABW2FVH7</accession>
<gene>
    <name evidence="3" type="ORF">ACFQMG_04890</name>
</gene>
<dbReference type="Gene3D" id="3.10.180.10">
    <property type="entry name" value="2,3-Dihydroxybiphenyl 1,2-Dioxygenase, domain 1"/>
    <property type="match status" value="1"/>
</dbReference>
<dbReference type="PANTHER" id="PTHR33993">
    <property type="entry name" value="GLYOXALASE-RELATED"/>
    <property type="match status" value="1"/>
</dbReference>
<evidence type="ECO:0000256" key="1">
    <source>
        <dbReference type="SAM" id="MobiDB-lite"/>
    </source>
</evidence>
<keyword evidence="4" id="KW-1185">Reference proteome</keyword>
<dbReference type="RefSeq" id="WP_345704948.1">
    <property type="nucleotide sequence ID" value="NZ_BAABKV010000001.1"/>
</dbReference>
<dbReference type="EMBL" id="JBHTAJ010000007">
    <property type="protein sequence ID" value="MFC7178898.1"/>
    <property type="molecule type" value="Genomic_DNA"/>
</dbReference>
<name>A0ABW2FVH7_9ACTN</name>